<dbReference type="Gene3D" id="3.30.63.10">
    <property type="entry name" value="Guanylate Kinase phosphate binding domain"/>
    <property type="match status" value="1"/>
</dbReference>
<evidence type="ECO:0000256" key="4">
    <source>
        <dbReference type="ARBA" id="ARBA00022741"/>
    </source>
</evidence>
<evidence type="ECO:0000256" key="7">
    <source>
        <dbReference type="SAM" id="MobiDB-lite"/>
    </source>
</evidence>
<dbReference type="InterPro" id="IPR008144">
    <property type="entry name" value="Guanylate_kin-like_dom"/>
</dbReference>
<dbReference type="Pfam" id="PF00625">
    <property type="entry name" value="Guanylate_kin"/>
    <property type="match status" value="1"/>
</dbReference>
<feature type="domain" description="Guanylate kinase-like" evidence="8">
    <location>
        <begin position="79"/>
        <end position="230"/>
    </location>
</feature>
<evidence type="ECO:0000313" key="9">
    <source>
        <dbReference type="EMBL" id="GMH54491.1"/>
    </source>
</evidence>
<dbReference type="PROSITE" id="PS00856">
    <property type="entry name" value="GUANYLATE_KINASE_1"/>
    <property type="match status" value="1"/>
</dbReference>
<reference evidence="9" key="1">
    <citation type="submission" date="2022-07" db="EMBL/GenBank/DDBJ databases">
        <title>Genome analysis of Parmales, a sister group of diatoms, reveals the evolutionary specialization of diatoms from phago-mixotrophs to photoautotrophs.</title>
        <authorList>
            <person name="Ban H."/>
            <person name="Sato S."/>
            <person name="Yoshikawa S."/>
            <person name="Kazumasa Y."/>
            <person name="Nakamura Y."/>
            <person name="Ichinomiya M."/>
            <person name="Saitoh K."/>
            <person name="Sato N."/>
            <person name="Blanc-Mathieu R."/>
            <person name="Endo H."/>
            <person name="Kuwata A."/>
            <person name="Ogata H."/>
        </authorList>
    </citation>
    <scope>NUCLEOTIDE SEQUENCE</scope>
</reference>
<dbReference type="SMART" id="SM00394">
    <property type="entry name" value="RIIa"/>
    <property type="match status" value="1"/>
</dbReference>
<evidence type="ECO:0000256" key="3">
    <source>
        <dbReference type="ARBA" id="ARBA00022679"/>
    </source>
</evidence>
<keyword evidence="4" id="KW-0547">Nucleotide-binding</keyword>
<dbReference type="SUPFAM" id="SSF52540">
    <property type="entry name" value="P-loop containing nucleoside triphosphate hydrolases"/>
    <property type="match status" value="1"/>
</dbReference>
<dbReference type="EMBL" id="BRXZ01003422">
    <property type="protein sequence ID" value="GMH54491.1"/>
    <property type="molecule type" value="Genomic_DNA"/>
</dbReference>
<keyword evidence="6" id="KW-0067">ATP-binding</keyword>
<dbReference type="Gene3D" id="3.40.50.300">
    <property type="entry name" value="P-loop containing nucleotide triphosphate hydrolases"/>
    <property type="match status" value="1"/>
</dbReference>
<accession>A0A9W6ZM20</accession>
<dbReference type="CDD" id="cd22973">
    <property type="entry name" value="DD_CATIP"/>
    <property type="match status" value="1"/>
</dbReference>
<sequence>MDPAAALTLQEISDLNNRKLEIKRQHAEYVEGHPEIKEMLNDLMSAILLEKPSNVFHFASSHFAELSPHNALTVSPAGHQPAVVCGPSGVGKGTLVGLLMKAYPGKFGFSVSHTTRAPRPGEEEGREYYFTTRDQMQQGVEDGKFIEYADVHGNMYGTSFEAVQRVREGGKICVLDIDIQGCKNVKKSKLNPRYCFIRPPSMEVLEDRLRDRGTETEQDVQRRLGNAGKE</sequence>
<dbReference type="InterPro" id="IPR047501">
    <property type="entry name" value="DD_CATIP"/>
</dbReference>
<dbReference type="FunFam" id="3.40.50.300:FF:000776">
    <property type="entry name" value="Guanylate kinase 2"/>
    <property type="match status" value="1"/>
</dbReference>
<evidence type="ECO:0000256" key="2">
    <source>
        <dbReference type="ARBA" id="ARBA00012961"/>
    </source>
</evidence>
<dbReference type="InterPro" id="IPR017665">
    <property type="entry name" value="Guanylate_kinase"/>
</dbReference>
<dbReference type="GO" id="GO:0005524">
    <property type="term" value="F:ATP binding"/>
    <property type="evidence" value="ECO:0007669"/>
    <property type="project" value="UniProtKB-KW"/>
</dbReference>
<gene>
    <name evidence="9" type="ORF">TrRE_jg5498</name>
</gene>
<dbReference type="EC" id="2.7.4.8" evidence="2"/>
<dbReference type="PROSITE" id="PS50052">
    <property type="entry name" value="GUANYLATE_KINASE_2"/>
    <property type="match status" value="1"/>
</dbReference>
<dbReference type="Proteomes" id="UP001165082">
    <property type="component" value="Unassembled WGS sequence"/>
</dbReference>
<dbReference type="InterPro" id="IPR003117">
    <property type="entry name" value="cAMP_dep_PK_reg_su_I/II_a/b"/>
</dbReference>
<proteinExistence type="inferred from homology"/>
<dbReference type="CDD" id="cd00071">
    <property type="entry name" value="GMPK"/>
    <property type="match status" value="1"/>
</dbReference>
<evidence type="ECO:0000256" key="6">
    <source>
        <dbReference type="ARBA" id="ARBA00022840"/>
    </source>
</evidence>
<dbReference type="GO" id="GO:0004385">
    <property type="term" value="F:GMP kinase activity"/>
    <property type="evidence" value="ECO:0007669"/>
    <property type="project" value="UniProtKB-EC"/>
</dbReference>
<feature type="region of interest" description="Disordered" evidence="7">
    <location>
        <begin position="207"/>
        <end position="230"/>
    </location>
</feature>
<name>A0A9W6ZM20_9STRA</name>
<dbReference type="InterPro" id="IPR027417">
    <property type="entry name" value="P-loop_NTPase"/>
</dbReference>
<dbReference type="OrthoDB" id="6334211at2759"/>
<dbReference type="FunFam" id="3.30.63.10:FF:000002">
    <property type="entry name" value="Guanylate kinase 1"/>
    <property type="match status" value="1"/>
</dbReference>
<evidence type="ECO:0000259" key="8">
    <source>
        <dbReference type="PROSITE" id="PS50052"/>
    </source>
</evidence>
<dbReference type="GO" id="GO:0005829">
    <property type="term" value="C:cytosol"/>
    <property type="evidence" value="ECO:0007669"/>
    <property type="project" value="TreeGrafter"/>
</dbReference>
<organism evidence="9 10">
    <name type="scientific">Triparma retinervis</name>
    <dbReference type="NCBI Taxonomy" id="2557542"/>
    <lineage>
        <taxon>Eukaryota</taxon>
        <taxon>Sar</taxon>
        <taxon>Stramenopiles</taxon>
        <taxon>Ochrophyta</taxon>
        <taxon>Bolidophyceae</taxon>
        <taxon>Parmales</taxon>
        <taxon>Triparmaceae</taxon>
        <taxon>Triparma</taxon>
    </lineage>
</organism>
<evidence type="ECO:0000256" key="5">
    <source>
        <dbReference type="ARBA" id="ARBA00022777"/>
    </source>
</evidence>
<keyword evidence="3" id="KW-0808">Transferase</keyword>
<comment type="caution">
    <text evidence="9">The sequence shown here is derived from an EMBL/GenBank/DDBJ whole genome shotgun (WGS) entry which is preliminary data.</text>
</comment>
<dbReference type="SMART" id="SM00072">
    <property type="entry name" value="GuKc"/>
    <property type="match status" value="1"/>
</dbReference>
<evidence type="ECO:0000313" key="10">
    <source>
        <dbReference type="Proteomes" id="UP001165082"/>
    </source>
</evidence>
<dbReference type="AlphaFoldDB" id="A0A9W6ZM20"/>
<comment type="similarity">
    <text evidence="1">Belongs to the guanylate kinase family.</text>
</comment>
<dbReference type="InterPro" id="IPR020590">
    <property type="entry name" value="Guanylate_kinase_CS"/>
</dbReference>
<dbReference type="Pfam" id="PF02197">
    <property type="entry name" value="RIIa"/>
    <property type="match status" value="1"/>
</dbReference>
<dbReference type="PANTHER" id="PTHR23117:SF13">
    <property type="entry name" value="GUANYLATE KINASE"/>
    <property type="match status" value="1"/>
</dbReference>
<dbReference type="SUPFAM" id="SSF47391">
    <property type="entry name" value="Dimerization-anchoring domain of cAMP-dependent PK regulatory subunit"/>
    <property type="match status" value="1"/>
</dbReference>
<keyword evidence="10" id="KW-1185">Reference proteome</keyword>
<evidence type="ECO:0000256" key="1">
    <source>
        <dbReference type="ARBA" id="ARBA00005790"/>
    </source>
</evidence>
<dbReference type="PANTHER" id="PTHR23117">
    <property type="entry name" value="GUANYLATE KINASE-RELATED"/>
    <property type="match status" value="1"/>
</dbReference>
<dbReference type="NCBIfam" id="TIGR03263">
    <property type="entry name" value="guanyl_kin"/>
    <property type="match status" value="1"/>
</dbReference>
<protein>
    <recommendedName>
        <fullName evidence="2">guanylate kinase</fullName>
        <ecNumber evidence="2">2.7.4.8</ecNumber>
    </recommendedName>
</protein>
<keyword evidence="5" id="KW-0418">Kinase</keyword>
<dbReference type="InterPro" id="IPR008145">
    <property type="entry name" value="GK/Ca_channel_bsu"/>
</dbReference>